<dbReference type="Proteomes" id="UP001652625">
    <property type="component" value="Chromosome 13"/>
</dbReference>
<feature type="transmembrane region" description="Helical" evidence="7">
    <location>
        <begin position="48"/>
        <end position="71"/>
    </location>
</feature>
<evidence type="ECO:0000256" key="5">
    <source>
        <dbReference type="ARBA" id="ARBA00023136"/>
    </source>
</evidence>
<feature type="transmembrane region" description="Helical" evidence="7">
    <location>
        <begin position="303"/>
        <end position="327"/>
    </location>
</feature>
<feature type="transmembrane region" description="Helical" evidence="7">
    <location>
        <begin position="91"/>
        <end position="108"/>
    </location>
</feature>
<name>A0ABM4DAQ8_HYDVU</name>
<dbReference type="Pfam" id="PF00001">
    <property type="entry name" value="7tm_1"/>
    <property type="match status" value="2"/>
</dbReference>
<dbReference type="InterPro" id="IPR017452">
    <property type="entry name" value="GPCR_Rhodpsn_7TM"/>
</dbReference>
<evidence type="ECO:0000256" key="3">
    <source>
        <dbReference type="ARBA" id="ARBA00022692"/>
    </source>
</evidence>
<gene>
    <name evidence="10" type="primary">LOC136089397</name>
</gene>
<evidence type="ECO:0000256" key="6">
    <source>
        <dbReference type="ARBA" id="ARBA00023170"/>
    </source>
</evidence>
<evidence type="ECO:0000256" key="7">
    <source>
        <dbReference type="SAM" id="Phobius"/>
    </source>
</evidence>
<keyword evidence="2" id="KW-1003">Cell membrane</keyword>
<sequence>MNTTSIHESFKTLSIAFLSLLSVATITLNVISLVVIKKSKKMLTRPSIHFIINLLIVDLLQGIFVIPIYAVKKQSTHSRFWDSFVCNSFRFLYMLTYYMSIFCVLLIASDRYIATTFVFKYKSLVRVKTVRIVIIISWIYITMLCIIPFSTSELPRRQSFELPTQLSTKIRLQQLSELPLHPSPKLTLKSSTELPLESSPEQPLQLLPDRINQQNDFCIYRQNTAWTITMLVFNCFFPYLIILYFYKCIIKNIQEFKKESVRIKNIQESTETSQQNVLQYESQTGVYFALNFNKQISSHTKNIIKISVLISVCYAICWTPSVIYYVLSKFCPKKCFYKNFINSASQTYLEFAIKYLGFLNSISAPIIYCYTDKEFCFQLKSLSLSLVKEKRIF</sequence>
<proteinExistence type="predicted"/>
<evidence type="ECO:0000256" key="1">
    <source>
        <dbReference type="ARBA" id="ARBA00004651"/>
    </source>
</evidence>
<dbReference type="PROSITE" id="PS50262">
    <property type="entry name" value="G_PROTEIN_RECEP_F1_2"/>
    <property type="match status" value="1"/>
</dbReference>
<dbReference type="InterPro" id="IPR000276">
    <property type="entry name" value="GPCR_Rhodpsn"/>
</dbReference>
<keyword evidence="4 7" id="KW-1133">Transmembrane helix</keyword>
<evidence type="ECO:0000256" key="4">
    <source>
        <dbReference type="ARBA" id="ARBA00022989"/>
    </source>
</evidence>
<feature type="transmembrane region" description="Helical" evidence="7">
    <location>
        <begin position="225"/>
        <end position="246"/>
    </location>
</feature>
<keyword evidence="5 7" id="KW-0472">Membrane</keyword>
<feature type="transmembrane region" description="Helical" evidence="7">
    <location>
        <begin position="129"/>
        <end position="149"/>
    </location>
</feature>
<dbReference type="PRINTS" id="PR00237">
    <property type="entry name" value="GPCRRHODOPSN"/>
</dbReference>
<dbReference type="PANTHER" id="PTHR24241:SF76">
    <property type="entry name" value="NEUROPEPTIDE SIFAMIDE RECEPTOR"/>
    <property type="match status" value="1"/>
</dbReference>
<evidence type="ECO:0000313" key="9">
    <source>
        <dbReference type="Proteomes" id="UP001652625"/>
    </source>
</evidence>
<dbReference type="Gene3D" id="1.20.1070.10">
    <property type="entry name" value="Rhodopsin 7-helix transmembrane proteins"/>
    <property type="match status" value="1"/>
</dbReference>
<feature type="domain" description="G-protein coupled receptors family 1 profile" evidence="8">
    <location>
        <begin position="28"/>
        <end position="368"/>
    </location>
</feature>
<dbReference type="PANTHER" id="PTHR24241">
    <property type="entry name" value="NEUROPEPTIDE RECEPTOR-RELATED G-PROTEIN COUPLED RECEPTOR"/>
    <property type="match status" value="1"/>
</dbReference>
<dbReference type="SUPFAM" id="SSF81321">
    <property type="entry name" value="Family A G protein-coupled receptor-like"/>
    <property type="match status" value="1"/>
</dbReference>
<protein>
    <submittedName>
        <fullName evidence="10">Beta-2 adrenergic receptor-like</fullName>
    </submittedName>
</protein>
<dbReference type="CDD" id="cd00637">
    <property type="entry name" value="7tm_classA_rhodopsin-like"/>
    <property type="match status" value="1"/>
</dbReference>
<reference evidence="10" key="1">
    <citation type="submission" date="2025-08" db="UniProtKB">
        <authorList>
            <consortium name="RefSeq"/>
        </authorList>
    </citation>
    <scope>IDENTIFICATION</scope>
</reference>
<keyword evidence="6" id="KW-0675">Receptor</keyword>
<feature type="transmembrane region" description="Helical" evidence="7">
    <location>
        <begin position="12"/>
        <end position="36"/>
    </location>
</feature>
<evidence type="ECO:0000313" key="10">
    <source>
        <dbReference type="RefSeq" id="XP_065671438.1"/>
    </source>
</evidence>
<organism evidence="9 10">
    <name type="scientific">Hydra vulgaris</name>
    <name type="common">Hydra</name>
    <name type="synonym">Hydra attenuata</name>
    <dbReference type="NCBI Taxonomy" id="6087"/>
    <lineage>
        <taxon>Eukaryota</taxon>
        <taxon>Metazoa</taxon>
        <taxon>Cnidaria</taxon>
        <taxon>Hydrozoa</taxon>
        <taxon>Hydroidolina</taxon>
        <taxon>Anthoathecata</taxon>
        <taxon>Aplanulata</taxon>
        <taxon>Hydridae</taxon>
        <taxon>Hydra</taxon>
    </lineage>
</organism>
<comment type="subcellular location">
    <subcellularLocation>
        <location evidence="1">Cell membrane</location>
        <topology evidence="1">Multi-pass membrane protein</topology>
    </subcellularLocation>
</comment>
<keyword evidence="9" id="KW-1185">Reference proteome</keyword>
<evidence type="ECO:0000256" key="2">
    <source>
        <dbReference type="ARBA" id="ARBA00022475"/>
    </source>
</evidence>
<dbReference type="RefSeq" id="XP_065671438.1">
    <property type="nucleotide sequence ID" value="XM_065815366.1"/>
</dbReference>
<evidence type="ECO:0000259" key="8">
    <source>
        <dbReference type="PROSITE" id="PS50262"/>
    </source>
</evidence>
<keyword evidence="3 7" id="KW-0812">Transmembrane</keyword>
<dbReference type="GeneID" id="136089397"/>
<accession>A0ABM4DAQ8</accession>